<sequence>MQRLTDSFAATGHSTKLLRSPSGEVGNNRFAKGYALGAHLLNARNHARGGGPNIVAWPLLGWWEAPLWQHAANCTYIVMHDPKPLAIQDGLSARAAKRSSRACRARWPHLVTMSPEAYTVTSEYFPEHRIHLVPHPMRTPRCDRQNPTGSVALVLGQYKPARDLRVMSSIAGALRADGWEPMVAGRGWPSIPGWRVVNRYLEKAEFDRLLASAAAVLLPYQHYFQSGVALRALEAGVPVVGRETGFLACVLGPNFSGAVADWHEPDSWAAAMSDAVASTSSQIKAATRYGKRGIFEWDSLVRSSVTRPR</sequence>
<gene>
    <name evidence="1" type="ordered locus">Mycch_1306</name>
</gene>
<name>I4BFQ1_MYCCN</name>
<evidence type="ECO:0000313" key="2">
    <source>
        <dbReference type="Proteomes" id="UP000006057"/>
    </source>
</evidence>
<dbReference type="SUPFAM" id="SSF53756">
    <property type="entry name" value="UDP-Glycosyltransferase/glycogen phosphorylase"/>
    <property type="match status" value="1"/>
</dbReference>
<dbReference type="Gene3D" id="3.40.50.2000">
    <property type="entry name" value="Glycogen Phosphorylase B"/>
    <property type="match status" value="1"/>
</dbReference>
<keyword evidence="2" id="KW-1185">Reference proteome</keyword>
<dbReference type="Proteomes" id="UP000006057">
    <property type="component" value="Chromosome"/>
</dbReference>
<proteinExistence type="predicted"/>
<dbReference type="EMBL" id="CP003053">
    <property type="protein sequence ID" value="AFM16108.1"/>
    <property type="molecule type" value="Genomic_DNA"/>
</dbReference>
<reference evidence="1 2" key="1">
    <citation type="submission" date="2012-06" db="EMBL/GenBank/DDBJ databases">
        <title>Complete sequence of chromosome of Mycobacterium chubuense NBB4.</title>
        <authorList>
            <consortium name="US DOE Joint Genome Institute"/>
            <person name="Lucas S."/>
            <person name="Han J."/>
            <person name="Lapidus A."/>
            <person name="Cheng J.-F."/>
            <person name="Goodwin L."/>
            <person name="Pitluck S."/>
            <person name="Peters L."/>
            <person name="Mikhailova N."/>
            <person name="Teshima H."/>
            <person name="Detter J.C."/>
            <person name="Han C."/>
            <person name="Tapia R."/>
            <person name="Land M."/>
            <person name="Hauser L."/>
            <person name="Kyrpides N."/>
            <person name="Ivanova N."/>
            <person name="Pagani I."/>
            <person name="Mattes T."/>
            <person name="Holmes A."/>
            <person name="Rutledge P."/>
            <person name="Paulsen I."/>
            <person name="Coleman N."/>
            <person name="Woyke T."/>
        </authorList>
    </citation>
    <scope>NUCLEOTIDE SEQUENCE [LARGE SCALE GENOMIC DNA]</scope>
    <source>
        <strain evidence="1 2">NBB4</strain>
    </source>
</reference>
<dbReference type="eggNOG" id="ENOG5030JWU">
    <property type="taxonomic scope" value="Bacteria"/>
</dbReference>
<organism evidence="1 2">
    <name type="scientific">Mycolicibacterium chubuense (strain NBB4)</name>
    <name type="common">Mycobacterium chubuense</name>
    <dbReference type="NCBI Taxonomy" id="710421"/>
    <lineage>
        <taxon>Bacteria</taxon>
        <taxon>Bacillati</taxon>
        <taxon>Actinomycetota</taxon>
        <taxon>Actinomycetes</taxon>
        <taxon>Mycobacteriales</taxon>
        <taxon>Mycobacteriaceae</taxon>
        <taxon>Mycolicibacterium</taxon>
    </lineage>
</organism>
<dbReference type="AlphaFoldDB" id="I4BFQ1"/>
<dbReference type="HOGENOM" id="CLU_899594_0_0_11"/>
<evidence type="ECO:0008006" key="3">
    <source>
        <dbReference type="Google" id="ProtNLM"/>
    </source>
</evidence>
<evidence type="ECO:0000313" key="1">
    <source>
        <dbReference type="EMBL" id="AFM16108.1"/>
    </source>
</evidence>
<dbReference type="STRING" id="710421.Mycch_1306"/>
<dbReference type="KEGG" id="mcb:Mycch_1306"/>
<accession>I4BFQ1</accession>
<protein>
    <recommendedName>
        <fullName evidence="3">Glycosyl transferases group 1</fullName>
    </recommendedName>
</protein>